<keyword evidence="1" id="KW-0472">Membrane</keyword>
<evidence type="ECO:0000313" key="3">
    <source>
        <dbReference type="Proteomes" id="UP000825935"/>
    </source>
</evidence>
<protein>
    <submittedName>
        <fullName evidence="2">Uncharacterized protein</fullName>
    </submittedName>
</protein>
<evidence type="ECO:0000313" key="2">
    <source>
        <dbReference type="EMBL" id="KAH7416344.1"/>
    </source>
</evidence>
<dbReference type="EMBL" id="CM035419">
    <property type="protein sequence ID" value="KAH7416344.1"/>
    <property type="molecule type" value="Genomic_DNA"/>
</dbReference>
<organism evidence="2 3">
    <name type="scientific">Ceratopteris richardii</name>
    <name type="common">Triangle waterfern</name>
    <dbReference type="NCBI Taxonomy" id="49495"/>
    <lineage>
        <taxon>Eukaryota</taxon>
        <taxon>Viridiplantae</taxon>
        <taxon>Streptophyta</taxon>
        <taxon>Embryophyta</taxon>
        <taxon>Tracheophyta</taxon>
        <taxon>Polypodiopsida</taxon>
        <taxon>Polypodiidae</taxon>
        <taxon>Polypodiales</taxon>
        <taxon>Pteridineae</taxon>
        <taxon>Pteridaceae</taxon>
        <taxon>Parkerioideae</taxon>
        <taxon>Ceratopteris</taxon>
    </lineage>
</organism>
<name>A0A8T2TF19_CERRI</name>
<proteinExistence type="predicted"/>
<keyword evidence="1" id="KW-0812">Transmembrane</keyword>
<dbReference type="Proteomes" id="UP000825935">
    <property type="component" value="Chromosome 14"/>
</dbReference>
<sequence>MDGTSIEPTLLIAWIITIMHYSLFIVALKTNKNHLRKENGNLPSPFVSRFVSLILYSLLGGPSFSRATIIR</sequence>
<reference evidence="2" key="1">
    <citation type="submission" date="2021-08" db="EMBL/GenBank/DDBJ databases">
        <title>WGS assembly of Ceratopteris richardii.</title>
        <authorList>
            <person name="Marchant D.B."/>
            <person name="Chen G."/>
            <person name="Jenkins J."/>
            <person name="Shu S."/>
            <person name="Leebens-Mack J."/>
            <person name="Grimwood J."/>
            <person name="Schmutz J."/>
            <person name="Soltis P."/>
            <person name="Soltis D."/>
            <person name="Chen Z.-H."/>
        </authorList>
    </citation>
    <scope>NUCLEOTIDE SEQUENCE</scope>
    <source>
        <strain evidence="2">Whitten #5841</strain>
        <tissue evidence="2">Leaf</tissue>
    </source>
</reference>
<gene>
    <name evidence="2" type="ORF">KP509_14G086900</name>
</gene>
<comment type="caution">
    <text evidence="2">The sequence shown here is derived from an EMBL/GenBank/DDBJ whole genome shotgun (WGS) entry which is preliminary data.</text>
</comment>
<accession>A0A8T2TF19</accession>
<dbReference type="OrthoDB" id="10251424at2759"/>
<feature type="transmembrane region" description="Helical" evidence="1">
    <location>
        <begin position="6"/>
        <end position="28"/>
    </location>
</feature>
<evidence type="ECO:0000256" key="1">
    <source>
        <dbReference type="SAM" id="Phobius"/>
    </source>
</evidence>
<keyword evidence="1" id="KW-1133">Transmembrane helix</keyword>
<dbReference type="AlphaFoldDB" id="A0A8T2TF19"/>
<keyword evidence="3" id="KW-1185">Reference proteome</keyword>